<protein>
    <submittedName>
        <fullName evidence="6">Integrase</fullName>
    </submittedName>
</protein>
<comment type="similarity">
    <text evidence="1">Belongs to the 'phage' integrase family.</text>
</comment>
<feature type="domain" description="Tyr recombinase" evidence="5">
    <location>
        <begin position="1"/>
        <end position="155"/>
    </location>
</feature>
<keyword evidence="4" id="KW-0233">DNA recombination</keyword>
<keyword evidence="2" id="KW-0229">DNA integration</keyword>
<evidence type="ECO:0000259" key="5">
    <source>
        <dbReference type="PROSITE" id="PS51898"/>
    </source>
</evidence>
<dbReference type="InterPro" id="IPR050090">
    <property type="entry name" value="Tyrosine_recombinase_XerCD"/>
</dbReference>
<keyword evidence="7" id="KW-1185">Reference proteome</keyword>
<reference evidence="7" key="1">
    <citation type="submission" date="2018-05" db="EMBL/GenBank/DDBJ databases">
        <authorList>
            <person name="Feng T."/>
        </authorList>
    </citation>
    <scope>NUCLEOTIDE SEQUENCE [LARGE SCALE GENOMIC DNA]</scope>
    <source>
        <strain evidence="7">S27</strain>
    </source>
</reference>
<dbReference type="InterPro" id="IPR011010">
    <property type="entry name" value="DNA_brk_join_enz"/>
</dbReference>
<dbReference type="AlphaFoldDB" id="A0A370N6E0"/>
<evidence type="ECO:0000256" key="4">
    <source>
        <dbReference type="ARBA" id="ARBA00023172"/>
    </source>
</evidence>
<keyword evidence="3" id="KW-0238">DNA-binding</keyword>
<evidence type="ECO:0000256" key="3">
    <source>
        <dbReference type="ARBA" id="ARBA00023125"/>
    </source>
</evidence>
<dbReference type="PROSITE" id="PS51898">
    <property type="entry name" value="TYR_RECOMBINASE"/>
    <property type="match status" value="1"/>
</dbReference>
<sequence length="183" mass="20473">MLFNTGARAQEIVDLNACDLQIDPPSQVTLFGKGRKRRVCPLWPQTAQVLKQFVMETQLDGRSNTPLFCNQRGQQLTRFGIGYILSNYFRAAVIKCPPLASKRLHPYCARHSTAMLLLKSGVDLVTISHWPGHASVNTTNRYASADLEMKRQAIARAQPLASSLTPPDSWRHDVSVIEWLASL</sequence>
<accession>A0A370N6E0</accession>
<dbReference type="OrthoDB" id="5415821at2"/>
<dbReference type="SUPFAM" id="SSF56349">
    <property type="entry name" value="DNA breaking-rejoining enzymes"/>
    <property type="match status" value="1"/>
</dbReference>
<proteinExistence type="inferred from homology"/>
<dbReference type="InterPro" id="IPR002104">
    <property type="entry name" value="Integrase_catalytic"/>
</dbReference>
<dbReference type="InterPro" id="IPR013762">
    <property type="entry name" value="Integrase-like_cat_sf"/>
</dbReference>
<dbReference type="Proteomes" id="UP000254875">
    <property type="component" value="Unassembled WGS sequence"/>
</dbReference>
<organism evidence="6 7">
    <name type="scientific">Paraburkholderia lacunae</name>
    <dbReference type="NCBI Taxonomy" id="2211104"/>
    <lineage>
        <taxon>Bacteria</taxon>
        <taxon>Pseudomonadati</taxon>
        <taxon>Pseudomonadota</taxon>
        <taxon>Betaproteobacteria</taxon>
        <taxon>Burkholderiales</taxon>
        <taxon>Burkholderiaceae</taxon>
        <taxon>Paraburkholderia</taxon>
    </lineage>
</organism>
<evidence type="ECO:0000256" key="2">
    <source>
        <dbReference type="ARBA" id="ARBA00022908"/>
    </source>
</evidence>
<dbReference type="EMBL" id="QHKS01000012">
    <property type="protein sequence ID" value="RDK01152.1"/>
    <property type="molecule type" value="Genomic_DNA"/>
</dbReference>
<dbReference type="PANTHER" id="PTHR30349">
    <property type="entry name" value="PHAGE INTEGRASE-RELATED"/>
    <property type="match status" value="1"/>
</dbReference>
<evidence type="ECO:0000313" key="6">
    <source>
        <dbReference type="EMBL" id="RDK01152.1"/>
    </source>
</evidence>
<name>A0A370N6E0_9BURK</name>
<gene>
    <name evidence="6" type="ORF">DLM46_20400</name>
</gene>
<comment type="caution">
    <text evidence="6">The sequence shown here is derived from an EMBL/GenBank/DDBJ whole genome shotgun (WGS) entry which is preliminary data.</text>
</comment>
<dbReference type="Pfam" id="PF00589">
    <property type="entry name" value="Phage_integrase"/>
    <property type="match status" value="1"/>
</dbReference>
<evidence type="ECO:0000313" key="7">
    <source>
        <dbReference type="Proteomes" id="UP000254875"/>
    </source>
</evidence>
<dbReference type="Gene3D" id="1.10.443.10">
    <property type="entry name" value="Intergrase catalytic core"/>
    <property type="match status" value="1"/>
</dbReference>
<evidence type="ECO:0000256" key="1">
    <source>
        <dbReference type="ARBA" id="ARBA00008857"/>
    </source>
</evidence>
<dbReference type="GO" id="GO:0015074">
    <property type="term" value="P:DNA integration"/>
    <property type="evidence" value="ECO:0007669"/>
    <property type="project" value="UniProtKB-KW"/>
</dbReference>
<dbReference type="PANTHER" id="PTHR30349:SF41">
    <property type="entry name" value="INTEGRASE_RECOMBINASE PROTEIN MJ0367-RELATED"/>
    <property type="match status" value="1"/>
</dbReference>
<dbReference type="GO" id="GO:0003677">
    <property type="term" value="F:DNA binding"/>
    <property type="evidence" value="ECO:0007669"/>
    <property type="project" value="UniProtKB-KW"/>
</dbReference>
<dbReference type="GO" id="GO:0006310">
    <property type="term" value="P:DNA recombination"/>
    <property type="evidence" value="ECO:0007669"/>
    <property type="project" value="UniProtKB-KW"/>
</dbReference>